<name>A0A8T4GKD6_9EURY</name>
<comment type="caution">
    <text evidence="1">The sequence shown here is derived from an EMBL/GenBank/DDBJ whole genome shotgun (WGS) entry which is preliminary data.</text>
</comment>
<dbReference type="Proteomes" id="UP000765891">
    <property type="component" value="Unassembled WGS sequence"/>
</dbReference>
<reference evidence="1" key="1">
    <citation type="submission" date="2021-03" db="EMBL/GenBank/DDBJ databases">
        <title>Genomic Encyclopedia of Type Strains, Phase IV (KMG-IV): sequencing the most valuable type-strain genomes for metagenomic binning, comparative biology and taxonomic classification.</title>
        <authorList>
            <person name="Goeker M."/>
        </authorList>
    </citation>
    <scope>NUCLEOTIDE SEQUENCE</scope>
    <source>
        <strain evidence="1">DSM 22443</strain>
    </source>
</reference>
<organism evidence="1 2">
    <name type="scientific">Halarchaeum rubridurum</name>
    <dbReference type="NCBI Taxonomy" id="489911"/>
    <lineage>
        <taxon>Archaea</taxon>
        <taxon>Methanobacteriati</taxon>
        <taxon>Methanobacteriota</taxon>
        <taxon>Stenosarchaea group</taxon>
        <taxon>Halobacteria</taxon>
        <taxon>Halobacteriales</taxon>
        <taxon>Halobacteriaceae</taxon>
    </lineage>
</organism>
<gene>
    <name evidence="1" type="ORF">J2752_000891</name>
</gene>
<proteinExistence type="predicted"/>
<sequence length="81" mass="8809">MKCVDGVNESMGTRQMRVSEDLYARVQSENREDETLAETLDRLVGGYGLTDFADDVAELDIDVSVEEATDGSVGATPPTHE</sequence>
<protein>
    <submittedName>
        <fullName evidence="1">Uncharacterized protein</fullName>
    </submittedName>
</protein>
<dbReference type="EMBL" id="JAGGKO010000001">
    <property type="protein sequence ID" value="MBP1954010.1"/>
    <property type="molecule type" value="Genomic_DNA"/>
</dbReference>
<dbReference type="AlphaFoldDB" id="A0A8T4GKD6"/>
<evidence type="ECO:0000313" key="1">
    <source>
        <dbReference type="EMBL" id="MBP1954010.1"/>
    </source>
</evidence>
<evidence type="ECO:0000313" key="2">
    <source>
        <dbReference type="Proteomes" id="UP000765891"/>
    </source>
</evidence>
<accession>A0A8T4GKD6</accession>
<dbReference type="OrthoDB" id="251731at2157"/>
<dbReference type="RefSeq" id="WP_188869258.1">
    <property type="nucleotide sequence ID" value="NZ_BMOO01000001.1"/>
</dbReference>